<dbReference type="Pfam" id="PF00534">
    <property type="entry name" value="Glycos_transf_1"/>
    <property type="match status" value="1"/>
</dbReference>
<evidence type="ECO:0000256" key="6">
    <source>
        <dbReference type="ARBA" id="ARBA00009481"/>
    </source>
</evidence>
<keyword evidence="10" id="KW-0328">Glycosyltransferase</keyword>
<feature type="compositionally biased region" description="Basic and acidic residues" evidence="33">
    <location>
        <begin position="776"/>
        <end position="791"/>
    </location>
</feature>
<dbReference type="Pfam" id="PF00225">
    <property type="entry name" value="Kinesin"/>
    <property type="match status" value="1"/>
</dbReference>
<evidence type="ECO:0000256" key="14">
    <source>
        <dbReference type="ARBA" id="ARBA00022763"/>
    </source>
</evidence>
<keyword evidence="16 31" id="KW-0067">ATP-binding</keyword>
<evidence type="ECO:0000256" key="9">
    <source>
        <dbReference type="ARBA" id="ARBA00022490"/>
    </source>
</evidence>
<evidence type="ECO:0000256" key="28">
    <source>
        <dbReference type="ARBA" id="ARBA00032874"/>
    </source>
</evidence>
<evidence type="ECO:0000256" key="31">
    <source>
        <dbReference type="PROSITE-ProRule" id="PRU00283"/>
    </source>
</evidence>
<comment type="pathway">
    <text evidence="5">Protein modification; protein glycosylation.</text>
</comment>
<dbReference type="FunFam" id="1.10.150.670:FF:000004">
    <property type="entry name" value="Crossover junction endonuclease EME1"/>
    <property type="match status" value="1"/>
</dbReference>
<feature type="region of interest" description="Disordered" evidence="33">
    <location>
        <begin position="1210"/>
        <end position="1270"/>
    </location>
</feature>
<evidence type="ECO:0000256" key="33">
    <source>
        <dbReference type="SAM" id="MobiDB-lite"/>
    </source>
</evidence>
<evidence type="ECO:0000256" key="15">
    <source>
        <dbReference type="ARBA" id="ARBA00022824"/>
    </source>
</evidence>
<comment type="similarity">
    <text evidence="31">Belongs to the TRAFAC class myosin-kinesin ATPase superfamily. Kinesin family.</text>
</comment>
<feature type="compositionally biased region" description="Low complexity" evidence="33">
    <location>
        <begin position="2468"/>
        <end position="2479"/>
    </location>
</feature>
<dbReference type="VEuPathDB" id="FungiDB:ATEG_06190"/>
<keyword evidence="17" id="KW-1133">Transmembrane helix</keyword>
<reference evidence="35 36" key="1">
    <citation type="submission" date="2020-01" db="EMBL/GenBank/DDBJ databases">
        <title>Aspergillus terreus IFO 6365 whole genome shotgun sequence.</title>
        <authorList>
            <person name="Kanamasa S."/>
            <person name="Takahashi H."/>
        </authorList>
    </citation>
    <scope>NUCLEOTIDE SEQUENCE [LARGE SCALE GENOMIC DNA]</scope>
    <source>
        <strain evidence="35 36">IFO 6365</strain>
    </source>
</reference>
<dbReference type="GO" id="GO:0006281">
    <property type="term" value="P:DNA repair"/>
    <property type="evidence" value="ECO:0007669"/>
    <property type="project" value="UniProtKB-KW"/>
</dbReference>
<dbReference type="GO" id="GO:0004518">
    <property type="term" value="F:nuclease activity"/>
    <property type="evidence" value="ECO:0007669"/>
    <property type="project" value="InterPro"/>
</dbReference>
<dbReference type="InterPro" id="IPR001296">
    <property type="entry name" value="Glyco_trans_1"/>
</dbReference>
<evidence type="ECO:0000256" key="2">
    <source>
        <dbReference type="ARBA" id="ARBA00004123"/>
    </source>
</evidence>
<evidence type="ECO:0000313" key="36">
    <source>
        <dbReference type="Proteomes" id="UP000452235"/>
    </source>
</evidence>
<evidence type="ECO:0000256" key="19">
    <source>
        <dbReference type="ARBA" id="ARBA00023136"/>
    </source>
</evidence>
<feature type="compositionally biased region" description="Acidic residues" evidence="33">
    <location>
        <begin position="744"/>
        <end position="762"/>
    </location>
</feature>
<evidence type="ECO:0000256" key="27">
    <source>
        <dbReference type="ARBA" id="ARBA00032333"/>
    </source>
</evidence>
<dbReference type="GO" id="GO:0102704">
    <property type="term" value="F:GDP-Man:Man(2)GlcNAc(2)-PP-Dol alpha-1,6-mannosyltransferase activity"/>
    <property type="evidence" value="ECO:0007669"/>
    <property type="project" value="UniProtKB-EC"/>
</dbReference>
<dbReference type="EC" id="2.4.1.132" evidence="8"/>
<dbReference type="InterPro" id="IPR047521">
    <property type="entry name" value="XPF_nuclease_EME1_ascomycetes"/>
</dbReference>
<feature type="region of interest" description="Disordered" evidence="33">
    <location>
        <begin position="2468"/>
        <end position="2582"/>
    </location>
</feature>
<evidence type="ECO:0000256" key="17">
    <source>
        <dbReference type="ARBA" id="ARBA00022989"/>
    </source>
</evidence>
<dbReference type="SUPFAM" id="SSF53756">
    <property type="entry name" value="UDP-Glycosyltransferase/glycogen phosphorylase"/>
    <property type="match status" value="1"/>
</dbReference>
<feature type="binding site" evidence="31">
    <location>
        <begin position="117"/>
        <end position="124"/>
    </location>
    <ligand>
        <name>ATP</name>
        <dbReference type="ChEBI" id="CHEBI:30616"/>
    </ligand>
</feature>
<evidence type="ECO:0000256" key="16">
    <source>
        <dbReference type="ARBA" id="ARBA00022840"/>
    </source>
</evidence>
<comment type="subcellular location">
    <subcellularLocation>
        <location evidence="3">Cytoplasm</location>
    </subcellularLocation>
    <subcellularLocation>
        <location evidence="4">Endoplasmic reticulum membrane</location>
    </subcellularLocation>
    <subcellularLocation>
        <location evidence="2">Nucleus</location>
    </subcellularLocation>
</comment>
<feature type="region of interest" description="Disordered" evidence="33">
    <location>
        <begin position="158"/>
        <end position="182"/>
    </location>
</feature>
<evidence type="ECO:0000256" key="11">
    <source>
        <dbReference type="ARBA" id="ARBA00022679"/>
    </source>
</evidence>
<feature type="compositionally biased region" description="Polar residues" evidence="33">
    <location>
        <begin position="164"/>
        <end position="182"/>
    </location>
</feature>
<feature type="coiled-coil region" evidence="32">
    <location>
        <begin position="1401"/>
        <end position="1544"/>
    </location>
</feature>
<keyword evidence="19" id="KW-0472">Membrane</keyword>
<dbReference type="EMBL" id="BLJY01000007">
    <property type="protein sequence ID" value="GFF18023.1"/>
    <property type="molecule type" value="Genomic_DNA"/>
</dbReference>
<keyword evidence="9" id="KW-0963">Cytoplasm</keyword>
<evidence type="ECO:0000256" key="20">
    <source>
        <dbReference type="ARBA" id="ARBA00023172"/>
    </source>
</evidence>
<dbReference type="InterPro" id="IPR028098">
    <property type="entry name" value="Glyco_trans_4-like_N"/>
</dbReference>
<dbReference type="SMART" id="SM00129">
    <property type="entry name" value="KISc"/>
    <property type="match status" value="1"/>
</dbReference>
<dbReference type="GO" id="GO:0008017">
    <property type="term" value="F:microtubule binding"/>
    <property type="evidence" value="ECO:0007669"/>
    <property type="project" value="InterPro"/>
</dbReference>
<feature type="coiled-coil region" evidence="32">
    <location>
        <begin position="651"/>
        <end position="685"/>
    </location>
</feature>
<dbReference type="CDD" id="cd03805">
    <property type="entry name" value="GT4_ALG2-like"/>
    <property type="match status" value="1"/>
</dbReference>
<evidence type="ECO:0000313" key="35">
    <source>
        <dbReference type="EMBL" id="GFF18023.1"/>
    </source>
</evidence>
<evidence type="ECO:0000256" key="10">
    <source>
        <dbReference type="ARBA" id="ARBA00022676"/>
    </source>
</evidence>
<dbReference type="PANTHER" id="PTHR47969:SF15">
    <property type="entry name" value="CHROMOSOME-ASSOCIATED KINESIN KIF4A-RELATED"/>
    <property type="match status" value="1"/>
</dbReference>
<evidence type="ECO:0000256" key="5">
    <source>
        <dbReference type="ARBA" id="ARBA00004922"/>
    </source>
</evidence>
<evidence type="ECO:0000256" key="32">
    <source>
        <dbReference type="SAM" id="Coils"/>
    </source>
</evidence>
<feature type="region of interest" description="Disordered" evidence="33">
    <location>
        <begin position="1563"/>
        <end position="1633"/>
    </location>
</feature>
<evidence type="ECO:0000256" key="12">
    <source>
        <dbReference type="ARBA" id="ARBA00022692"/>
    </source>
</evidence>
<feature type="compositionally biased region" description="Basic and acidic residues" evidence="33">
    <location>
        <begin position="847"/>
        <end position="856"/>
    </location>
</feature>
<keyword evidence="20" id="KW-0233">DNA recombination</keyword>
<dbReference type="VEuPathDB" id="FungiDB:ATEG_06191"/>
<dbReference type="PRINTS" id="PR00380">
    <property type="entry name" value="KINESINHEAVY"/>
</dbReference>
<name>A0A5M3Z5P0_ASPTE</name>
<dbReference type="GO" id="GO:0051231">
    <property type="term" value="P:spindle elongation"/>
    <property type="evidence" value="ECO:0007669"/>
    <property type="project" value="TreeGrafter"/>
</dbReference>
<dbReference type="GO" id="GO:0061982">
    <property type="term" value="P:meiosis I cell cycle process"/>
    <property type="evidence" value="ECO:0007669"/>
    <property type="project" value="UniProtKB-ARBA"/>
</dbReference>
<feature type="compositionally biased region" description="Low complexity" evidence="33">
    <location>
        <begin position="1577"/>
        <end position="1592"/>
    </location>
</feature>
<evidence type="ECO:0000256" key="7">
    <source>
        <dbReference type="ARBA" id="ARBA00011969"/>
    </source>
</evidence>
<feature type="compositionally biased region" description="Basic and acidic residues" evidence="33">
    <location>
        <begin position="2523"/>
        <end position="2582"/>
    </location>
</feature>
<dbReference type="PANTHER" id="PTHR47969">
    <property type="entry name" value="CHROMOSOME-ASSOCIATED KINESIN KIF4A-RELATED"/>
    <property type="match status" value="1"/>
</dbReference>
<feature type="compositionally biased region" description="Acidic residues" evidence="33">
    <location>
        <begin position="2491"/>
        <end position="2504"/>
    </location>
</feature>
<feature type="compositionally biased region" description="Basic residues" evidence="33">
    <location>
        <begin position="2508"/>
        <end position="2517"/>
    </location>
</feature>
<evidence type="ECO:0000256" key="29">
    <source>
        <dbReference type="ARBA" id="ARBA00045103"/>
    </source>
</evidence>
<dbReference type="GO" id="GO:0003677">
    <property type="term" value="F:DNA binding"/>
    <property type="evidence" value="ECO:0007669"/>
    <property type="project" value="InterPro"/>
</dbReference>
<keyword evidence="11" id="KW-0808">Transferase</keyword>
<keyword evidence="24" id="KW-0469">Meiosis</keyword>
<dbReference type="GO" id="GO:0004378">
    <property type="term" value="F:GDP-Man:Man(1)GlcNAc(2)-PP-Dol alpha-1,3-mannosyltransferase activity"/>
    <property type="evidence" value="ECO:0007669"/>
    <property type="project" value="UniProtKB-EC"/>
</dbReference>
<dbReference type="InterPro" id="IPR019821">
    <property type="entry name" value="Kinesin_motor_CS"/>
</dbReference>
<dbReference type="Proteomes" id="UP000452235">
    <property type="component" value="Unassembled WGS sequence"/>
</dbReference>
<keyword evidence="13 31" id="KW-0547">Nucleotide-binding</keyword>
<dbReference type="OrthoDB" id="3176171at2759"/>
<dbReference type="GO" id="GO:0005634">
    <property type="term" value="C:nucleus"/>
    <property type="evidence" value="ECO:0007669"/>
    <property type="project" value="UniProtKB-SubCell"/>
</dbReference>
<feature type="coiled-coil region" evidence="32">
    <location>
        <begin position="945"/>
        <end position="986"/>
    </location>
</feature>
<feature type="compositionally biased region" description="Low complexity" evidence="33">
    <location>
        <begin position="890"/>
        <end position="908"/>
    </location>
</feature>
<comment type="catalytic activity">
    <reaction evidence="30">
        <text>an alpha-D-Man-(1-&gt;3)-beta-D-Man-(1-&gt;4)-beta-D-GlcNAc-(1-&gt;4)-alpha-D-GlcNAc-diphospho-di-trans,poly-cis-dolichol + GDP-alpha-D-mannose = an alpha-D-Man-(1-&gt;3)-[alpha-D-Man-(1-&gt;6)]-beta-D-Man-(1-&gt;4)-beta-D-GlcNAc-(1-&gt;4)-alpha-D-GlcNAc-diphospho-di-trans,poly-cis-dolichol + GDP + H(+)</text>
        <dbReference type="Rhea" id="RHEA:29519"/>
        <dbReference type="Rhea" id="RHEA-COMP:19513"/>
        <dbReference type="Rhea" id="RHEA-COMP:19515"/>
        <dbReference type="ChEBI" id="CHEBI:15378"/>
        <dbReference type="ChEBI" id="CHEBI:57527"/>
        <dbReference type="ChEBI" id="CHEBI:58189"/>
        <dbReference type="ChEBI" id="CHEBI:132510"/>
        <dbReference type="ChEBI" id="CHEBI:132511"/>
        <dbReference type="EC" id="2.4.1.257"/>
    </reaction>
    <physiologicalReaction direction="left-to-right" evidence="30">
        <dbReference type="Rhea" id="RHEA:29520"/>
    </physiologicalReaction>
</comment>
<accession>A0A5M3Z5P0</accession>
<feature type="compositionally biased region" description="Polar residues" evidence="33">
    <location>
        <begin position="1"/>
        <end position="14"/>
    </location>
</feature>
<dbReference type="Gene3D" id="3.40.50.2000">
    <property type="entry name" value="Glycogen Phosphorylase B"/>
    <property type="match status" value="1"/>
</dbReference>
<dbReference type="PROSITE" id="PS50067">
    <property type="entry name" value="KINESIN_MOTOR_2"/>
    <property type="match status" value="1"/>
</dbReference>
<keyword evidence="12" id="KW-0812">Transmembrane</keyword>
<evidence type="ECO:0000256" key="18">
    <source>
        <dbReference type="ARBA" id="ARBA00023054"/>
    </source>
</evidence>
<feature type="compositionally biased region" description="Pro residues" evidence="33">
    <location>
        <begin position="1593"/>
        <end position="1605"/>
    </location>
</feature>
<keyword evidence="14" id="KW-0227">DNA damage</keyword>
<evidence type="ECO:0000259" key="34">
    <source>
        <dbReference type="PROSITE" id="PS50067"/>
    </source>
</evidence>
<evidence type="ECO:0000256" key="30">
    <source>
        <dbReference type="ARBA" id="ARBA00045104"/>
    </source>
</evidence>
<comment type="similarity">
    <text evidence="6">Belongs to the glycosyltransferase group 1 family. Glycosyltransferase 4 subfamily.</text>
</comment>
<evidence type="ECO:0000256" key="23">
    <source>
        <dbReference type="ARBA" id="ARBA00023242"/>
    </source>
</evidence>
<keyword evidence="23" id="KW-0539">Nucleus</keyword>
<dbReference type="GO" id="GO:0005524">
    <property type="term" value="F:ATP binding"/>
    <property type="evidence" value="ECO:0007669"/>
    <property type="project" value="UniProtKB-UniRule"/>
</dbReference>
<dbReference type="SUPFAM" id="SSF52540">
    <property type="entry name" value="P-loop containing nucleoside triphosphate hydrolases"/>
    <property type="match status" value="1"/>
</dbReference>
<dbReference type="Pfam" id="PF02732">
    <property type="entry name" value="ERCC4"/>
    <property type="match status" value="1"/>
</dbReference>
<feature type="region of interest" description="Disordered" evidence="33">
    <location>
        <begin position="741"/>
        <end position="803"/>
    </location>
</feature>
<dbReference type="Gene3D" id="3.40.850.10">
    <property type="entry name" value="Kinesin motor domain"/>
    <property type="match status" value="1"/>
</dbReference>
<keyword evidence="18 32" id="KW-0175">Coiled coil</keyword>
<dbReference type="Pfam" id="PF13439">
    <property type="entry name" value="Glyco_transf_4"/>
    <property type="match status" value="1"/>
</dbReference>
<dbReference type="UniPathway" id="UPA00378"/>
<keyword evidence="15" id="KW-0256">Endoplasmic reticulum</keyword>
<dbReference type="FunFam" id="3.40.850.10:FF:000125">
    <property type="entry name" value="Kinesin class 4 (Chromokinesin group)"/>
    <property type="match status" value="1"/>
</dbReference>
<dbReference type="GO" id="GO:0007018">
    <property type="term" value="P:microtubule-based movement"/>
    <property type="evidence" value="ECO:0007669"/>
    <property type="project" value="InterPro"/>
</dbReference>
<feature type="region of interest" description="Disordered" evidence="33">
    <location>
        <begin position="2436"/>
        <end position="2456"/>
    </location>
</feature>
<sequence length="2908" mass="323270">MRTPRSNSRLSMSSKHGGGSRASDEDGKTAVKVAVRVRPALKPTDPGYELVPQRFQRSMVHVTTPTSLAVDVPQGRKLFVFDRVFPETVDQNGIWEYLSESVNSFVQGYNVSILAYGQSGAGKSYTMGTSGPNEQNNPEAMGIIPRAAQFLFEKLEGPSKHNRNSSTGLRTPQRYSISSTSSFGKQNMDKNWQMKATYVEIYNEQLRDLLLPDSTPLGDRPTVTIREDTKGRIILTGLHQVNINSIEDLLGALNFGSSIRQTDSTAINAKSSRSHAVFSLNLVQRKSASNGVTSPKEKRMSMPVEIMSGGDASISVESKLHFVDLAGSERLKNTGASGERAREGISINAGLAALGKVISQLSSRQAGSHVSYRDSKLTRLLQDSLGGNAYTYMIACVTPAEFHLSETLNTVQYAQRARAIQSKPRIQQIADDSDKHAVIERLKAEVAFLRQQLRNVEDNDRRTTDPQERVERQNEREIELQNQLLDVQESYNALSQRHAKLISELTKDSEHAADANPDDIASAVGKSSVERLKRSHSFAESVEQVVLEYEKTIQSLESSLSNTRSSLSQTESTLLERETKCAYVETVNSQLQSRIQKLLDRESSTETYLHELESKLDGQSSGEEKHAAIVAELRKELSRARESEANCEDYISTLEERLAEADQDMELMQREVDRLEHVIERQRSLGKLDHLLYELDHVQQNGVKEDAPEQANSHPSPVKGAYTPRARATSLDVLMEAAETAIPESDEGLAEPIPETDEDGPAEGEATAETGEDLETLEKATSRLESQKVDDQDQVSSQSKHVADKLDTVTQELLDLRMQHESTLSEYEMLEAKYEEAMKALAAMKQDAADEARHPVTDIPNPASPTVTSRPVSFLEDRKAPGATNGAQHSFSQSLSSELSLAGEPAASHASSNAKSEPTDGHVDSAEGDTTVTTPDEVEHMRQLLSEHQEGVQLMSQRYAELQAEHEDTLNLIESLKAELQRSKSTSPPTTPGFKSPVIRRKTSQSLMGNVDRAHRSLAALRNIAVEEFDSKPDTMQNFEVHLDSAMHELHSRMERIQALEAENQSVKKEMEMKSTIISGLTRERSSLQGGASSVDMGLVSQLRDQVVQQENIINEMKEAHETRQKQLLAEIEELKALLKTQEEAARAQDAGAEEQDKKIGLLEGELTEWKGKHQSAVDSLQASEEQLSSTLAELNSALAAVDAMRSDRAAVDDNSSADKAAAAKELENERAHQQEVVESLKREIDEHKAASAAHQETIASLEKSHSETQQQLEDLLAAKDGNTTDVEGHQARIAEMERDIESHKSLAETYQKELESLRESHKKELVGLEERTKAAAQADYELRLAEKDTEHDEAMKSLRADIAESRDELAKLLKMVSGLLNSDVTADNIADQIQDILTQKQHFSDKYAELMDKNEDLRKQLELKGSDASKLEELTQSNSAKEAKVNELALLVATLEDTLQQKEEQVKKKEALLAEVTAEKQKSVRLVEELEEQITNSFDQHHNRLSVIQQERDQALEDANAKIVVYEKDIETYRVRIEQLEVSSPMMEIPCAQRLIRSQLQLKNSSNQDSAHDRSSSLTSNLRKSSSATSLPSPPPAIPLPPLPTIASAANGTPSSASPPSSRHTSKEIISSQLIEDQEARIRTIEKHLHAEKQLTATLEEALGDLEAQTNKVKADCEAWKKKAWQLEDELTTLRKERNSQRLSLQAVEEERNARHKAEAARAQLEERMNALNKKKKKTIGAVSAESPPTLLRTAPHSESGEVPLPQSPSLPLFFVYETATVMASLKRSNVIIIHPDLGIGGAERLIIDVALALQNRGHRVTIYTSHRDTTHCFEEARDGTLEVRVRGNTLVPAHVCGRFHVLMAILRQLHLTISVLRELASSTPATSETRPDNAQTKSRDGELEDDIFIVDQVPACVPFLKTLGPQWDRRRQRILFYCHFPDQLLARRDEGSSLLRLAKILYRYPFDWFEGWALSAADKVVANSRFTRGVVSEVFGSKQLGDVRVVYPCVDTETGAAGAIKDVIEDGGQLWGGKKILLSINRFERKKDMALAIRAYHGLGEQKRRGTRLVIAGGYDNRVQENVQYHRELDKLATSLGLQTATSKTVISALSIPDSIDVLFLLSVPTAFRDTLLSQAKLLLYTPINEHFGIVPVEAMRAGVPVLASNTGGPLETIVEGETGWLRDAKVDADWTAVMDKVLYEMDQEELDRMSVAAKRRVQQEFSLVAMGDNLEREIGDIIDLLSSTPPPPTSYQVPLPAPSRRASSTPARPPLLSDDIDISLFTYDDELDHPPKRRRLSDDADNASSTDVVAKPRPNLSKNSLFLFSDEDIILSSEGPPTRHSPQLDRVLPATGHVEESDPIVFTSSAPEPSRTTVSRTAEIRRSNTITIDDDDYCGGYQERTSKTTARSGQAGLGRMVDEIEGFSDELVPPDIDEILQGLPSDGPEASSTRPHFSNRTANLLASLESRSRSGSLGARPSHRTATPREDNDNDGDLVVLDDDDAPKPNKRGPRKTSKTTNTADKEAKAREREAAKARRERERQLEKERKQREKEEKAREKAREKQLLSDLTEANKRKVDKKDSTPEMIVDLAMNFEGTDVGTQAMAFMDSLNVEHSFFDSVVPNVVKWRRKVKARYNDSLGYWEPCTLHIRDEEHVLVLLQAQEFVDMVLTTDPSATDLTTHVSQLRSAYPNCKLIYLIQGLAPWMRKNKSSRNRAYVAEVRREMEQSGDPSSTQAPSRRRKPANKPETTPPVDDDTIEDALLELQVTHSCLIHHTNVAPESAEWIKNFTEHVSTVPYRRERMDGNDAAFCMDGGQVKSGENKTDTYVKMLQEVNRVTASMAYGVAERYPSVLDLVTGMRRHGPGMLENVKKSTNKNGTLADARIGPAASRRLYKVFMGMNPTSTDI</sequence>
<dbReference type="SMART" id="SM00891">
    <property type="entry name" value="ERCC4"/>
    <property type="match status" value="1"/>
</dbReference>
<comment type="catalytic activity">
    <reaction evidence="29">
        <text>a beta-D-Man-(1-&gt;4)-beta-D-GlcNAc-(1-&gt;4)-alpha-D-GlcNAc-diphospho-di-trans,poly-cis-dolichol + GDP-alpha-D-mannose = an alpha-D-Man-(1-&gt;3)-beta-D-Man-(1-&gt;4)-beta-D-GlcNAc-(1-&gt;4)-alpha-D-GlcNAc-diphospho-di-trans,poly-cis-dolichol + GDP + H(+)</text>
        <dbReference type="Rhea" id="RHEA:29515"/>
        <dbReference type="Rhea" id="RHEA-COMP:19511"/>
        <dbReference type="Rhea" id="RHEA-COMP:19513"/>
        <dbReference type="ChEBI" id="CHEBI:15378"/>
        <dbReference type="ChEBI" id="CHEBI:57527"/>
        <dbReference type="ChEBI" id="CHEBI:58189"/>
        <dbReference type="ChEBI" id="CHEBI:58472"/>
        <dbReference type="ChEBI" id="CHEBI:132510"/>
        <dbReference type="EC" id="2.4.1.132"/>
    </reaction>
    <physiologicalReaction direction="left-to-right" evidence="29">
        <dbReference type="Rhea" id="RHEA:29516"/>
    </physiologicalReaction>
</comment>
<dbReference type="VEuPathDB" id="FungiDB:ATEG_06189"/>
<evidence type="ECO:0000256" key="22">
    <source>
        <dbReference type="ARBA" id="ARBA00023204"/>
    </source>
</evidence>
<feature type="compositionally biased region" description="Basic and acidic residues" evidence="33">
    <location>
        <begin position="1222"/>
        <end position="1250"/>
    </location>
</feature>
<evidence type="ECO:0000256" key="8">
    <source>
        <dbReference type="ARBA" id="ARBA00012649"/>
    </source>
</evidence>
<keyword evidence="21" id="KW-0325">Glycoprotein</keyword>
<dbReference type="FunFam" id="3.40.50.2000:FF:000240">
    <property type="entry name" value="Alpha-1,2-mannosyltransferase (Alg2)"/>
    <property type="match status" value="1"/>
</dbReference>
<dbReference type="FunFam" id="3.40.50.10130:FF:000010">
    <property type="entry name" value="Crossover junction endonuclease eme1"/>
    <property type="match status" value="1"/>
</dbReference>
<dbReference type="GO" id="GO:0005875">
    <property type="term" value="C:microtubule associated complex"/>
    <property type="evidence" value="ECO:0007669"/>
    <property type="project" value="TreeGrafter"/>
</dbReference>
<evidence type="ECO:0000256" key="25">
    <source>
        <dbReference type="ARBA" id="ARBA00030746"/>
    </source>
</evidence>
<dbReference type="GO" id="GO:0006310">
    <property type="term" value="P:DNA recombination"/>
    <property type="evidence" value="ECO:0007669"/>
    <property type="project" value="UniProtKB-KW"/>
</dbReference>
<dbReference type="InterPro" id="IPR001752">
    <property type="entry name" value="Kinesin_motor_dom"/>
</dbReference>
<keyword evidence="22" id="KW-0234">DNA repair</keyword>
<evidence type="ECO:0000256" key="24">
    <source>
        <dbReference type="ARBA" id="ARBA00023254"/>
    </source>
</evidence>
<comment type="caution">
    <text evidence="35">The sequence shown here is derived from an EMBL/GenBank/DDBJ whole genome shotgun (WGS) entry which is preliminary data.</text>
</comment>
<dbReference type="CDD" id="cd20085">
    <property type="entry name" value="XPF_nuclease_Mms4"/>
    <property type="match status" value="1"/>
</dbReference>
<dbReference type="GO" id="GO:0007052">
    <property type="term" value="P:mitotic spindle organization"/>
    <property type="evidence" value="ECO:0007669"/>
    <property type="project" value="TreeGrafter"/>
</dbReference>
<feature type="region of interest" description="Disordered" evidence="33">
    <location>
        <begin position="1"/>
        <end position="28"/>
    </location>
</feature>
<gene>
    <name evidence="35" type="ORF">ATEIFO6365_0007057200</name>
</gene>
<feature type="region of interest" description="Disordered" evidence="33">
    <location>
        <begin position="2723"/>
        <end position="2756"/>
    </location>
</feature>
<dbReference type="PROSITE" id="PS00411">
    <property type="entry name" value="KINESIN_MOTOR_1"/>
    <property type="match status" value="1"/>
</dbReference>
<keyword evidence="36" id="KW-1185">Reference proteome</keyword>
<dbReference type="InterPro" id="IPR027640">
    <property type="entry name" value="Kinesin-like_fam"/>
</dbReference>
<feature type="region of interest" description="Disordered" evidence="33">
    <location>
        <begin position="704"/>
        <end position="724"/>
    </location>
</feature>
<feature type="coiled-coil region" evidence="32">
    <location>
        <begin position="439"/>
        <end position="490"/>
    </location>
</feature>
<feature type="region of interest" description="Disordered" evidence="33">
    <location>
        <begin position="846"/>
        <end position="933"/>
    </location>
</feature>
<dbReference type="InterPro" id="IPR042530">
    <property type="entry name" value="EME1/EME2_C"/>
</dbReference>
<feature type="compositionally biased region" description="Low complexity" evidence="33">
    <location>
        <begin position="1606"/>
        <end position="1623"/>
    </location>
</feature>
<protein>
    <recommendedName>
        <fullName evidence="25">Asparagine-linked glycosylation protein 2</fullName>
        <ecNumber evidence="8">2.4.1.132</ecNumber>
        <ecNumber evidence="7">2.4.1.257</ecNumber>
    </recommendedName>
    <alternativeName>
        <fullName evidence="26">GDP-Man:Man(1)GlcNAc(2)-PP-Dol alpha-1,3-mannosyltransferase</fullName>
    </alternativeName>
    <alternativeName>
        <fullName evidence="28">GDP-Man:Man(1)GlcNAc(2)-PP-dolichol mannosyltransferase</fullName>
    </alternativeName>
    <alternativeName>
        <fullName evidence="27">GDP-Man:Man(2)GlcNAc(2)-PP-Dol alpha-1,6-mannosyltransferase</fullName>
    </alternativeName>
</protein>
<feature type="coiled-coil region" evidence="32">
    <location>
        <begin position="1636"/>
        <end position="1743"/>
    </location>
</feature>
<dbReference type="Gene3D" id="1.10.150.670">
    <property type="entry name" value="Crossover junction endonuclease EME1, DNA-binding domain"/>
    <property type="match status" value="1"/>
</dbReference>
<dbReference type="InterPro" id="IPR006166">
    <property type="entry name" value="ERCC4_domain"/>
</dbReference>
<dbReference type="Gene3D" id="3.40.50.10130">
    <property type="match status" value="1"/>
</dbReference>
<evidence type="ECO:0000256" key="4">
    <source>
        <dbReference type="ARBA" id="ARBA00004586"/>
    </source>
</evidence>
<dbReference type="InterPro" id="IPR027417">
    <property type="entry name" value="P-loop_NTPase"/>
</dbReference>
<keyword evidence="31" id="KW-0505">Motor protein</keyword>
<evidence type="ECO:0000256" key="1">
    <source>
        <dbReference type="ARBA" id="ARBA00003142"/>
    </source>
</evidence>
<evidence type="ECO:0000256" key="26">
    <source>
        <dbReference type="ARBA" id="ARBA00032047"/>
    </source>
</evidence>
<feature type="region of interest" description="Disordered" evidence="33">
    <location>
        <begin position="2243"/>
        <end position="2315"/>
    </location>
</feature>
<dbReference type="EC" id="2.4.1.257" evidence="7"/>
<feature type="coiled-coil region" evidence="32">
    <location>
        <begin position="1043"/>
        <end position="1149"/>
    </location>
</feature>
<dbReference type="GO" id="GO:0005789">
    <property type="term" value="C:endoplasmic reticulum membrane"/>
    <property type="evidence" value="ECO:0007669"/>
    <property type="project" value="UniProtKB-SubCell"/>
</dbReference>
<evidence type="ECO:0000256" key="3">
    <source>
        <dbReference type="ARBA" id="ARBA00004496"/>
    </source>
</evidence>
<proteinExistence type="inferred from homology"/>
<dbReference type="InterPro" id="IPR036961">
    <property type="entry name" value="Kinesin_motor_dom_sf"/>
</dbReference>
<evidence type="ECO:0000256" key="13">
    <source>
        <dbReference type="ARBA" id="ARBA00022741"/>
    </source>
</evidence>
<comment type="function">
    <text evidence="1">Mannosylates Man(2)GlcNAc(2)-dolichol diphosphate and Man(1)GlcNAc(2)-dolichol diphosphate to form Man(3)GlcNAc(2)-dolichol diphosphate.</text>
</comment>
<feature type="domain" description="Kinesin motor" evidence="34">
    <location>
        <begin position="30"/>
        <end position="420"/>
    </location>
</feature>
<dbReference type="GO" id="GO:0003777">
    <property type="term" value="F:microtubule motor activity"/>
    <property type="evidence" value="ECO:0007669"/>
    <property type="project" value="InterPro"/>
</dbReference>
<evidence type="ECO:0000256" key="21">
    <source>
        <dbReference type="ARBA" id="ARBA00023180"/>
    </source>
</evidence>
<organism evidence="35 36">
    <name type="scientific">Aspergillus terreus</name>
    <dbReference type="NCBI Taxonomy" id="33178"/>
    <lineage>
        <taxon>Eukaryota</taxon>
        <taxon>Fungi</taxon>
        <taxon>Dikarya</taxon>
        <taxon>Ascomycota</taxon>
        <taxon>Pezizomycotina</taxon>
        <taxon>Eurotiomycetes</taxon>
        <taxon>Eurotiomycetidae</taxon>
        <taxon>Eurotiales</taxon>
        <taxon>Aspergillaceae</taxon>
        <taxon>Aspergillus</taxon>
        <taxon>Aspergillus subgen. Circumdati</taxon>
    </lineage>
</organism>